<keyword evidence="4" id="KW-1185">Reference proteome</keyword>
<reference evidence="3 4" key="1">
    <citation type="submission" date="2018-12" db="EMBL/GenBank/DDBJ databases">
        <title>Complete Genome Sequence of Glutamicibacter creatinolyticus strain LGCM259,isolated from an abscess of a 12-year-old mare in Italy.</title>
        <authorList>
            <person name="Santos R.G."/>
            <person name="Silva A.L."/>
            <person name="Seyffert N."/>
            <person name="Castro T.L.P."/>
            <person name="Attili A.R."/>
            <person name="Rifici C."/>
            <person name="Mazzullo G."/>
            <person name="Brenig B."/>
            <person name="Venanzi F."/>
            <person name="Azevedo V."/>
        </authorList>
    </citation>
    <scope>NUCLEOTIDE SEQUENCE [LARGE SCALE GENOMIC DNA]</scope>
    <source>
        <strain evidence="3 4">LGCM 259</strain>
    </source>
</reference>
<dbReference type="GO" id="GO:0000160">
    <property type="term" value="P:phosphorelay signal transduction system"/>
    <property type="evidence" value="ECO:0007669"/>
    <property type="project" value="InterPro"/>
</dbReference>
<dbReference type="AlphaFoldDB" id="A0A5B7WPQ1"/>
<dbReference type="GO" id="GO:0006355">
    <property type="term" value="P:regulation of DNA-templated transcription"/>
    <property type="evidence" value="ECO:0007669"/>
    <property type="project" value="InterPro"/>
</dbReference>
<dbReference type="SMART" id="SM00862">
    <property type="entry name" value="Trans_reg_C"/>
    <property type="match status" value="1"/>
</dbReference>
<dbReference type="Gene3D" id="3.30.450.40">
    <property type="match status" value="1"/>
</dbReference>
<sequence>MGGAVIDWTAEARKAARAHEMLGSQSGNIDALPLRNVVRESWKRSLSIPGIRREPAVLSDERLRLTRERSELQRIWPVFEKLLVPAATDANLLVALADAQGTLLWVAGSGSSVDGAERVGFAAGANWAESSVGTSAPGLALATGDGVQVSGAEHLYEHVHHLNCSAAPIHHPKTGRIIGAVDLTGGDEAIAVHSLPLLRAAVAAAESQLLLPGPAHRPGSGDFLDLGAAEGPELSGQPISLRHAEILTLLGAHPRGLSNAELVERLFEFPDAAAAGTVRAEIVRLRKVLAAVPGRSIAARPYRLGWDLHTSLGRLWQALESGDLEQALALHPADMLARSQAPGIVELRARAHAALREVAMDRGSAHQLLRLGRQLADPQLLQAALRELPADSPARSLVVAEVEAMIR</sequence>
<evidence type="ECO:0000259" key="2">
    <source>
        <dbReference type="SMART" id="SM00862"/>
    </source>
</evidence>
<evidence type="ECO:0000313" key="4">
    <source>
        <dbReference type="Proteomes" id="UP000307000"/>
    </source>
</evidence>
<dbReference type="RefSeq" id="WP_138925438.1">
    <property type="nucleotide sequence ID" value="NZ_CP034412.1"/>
</dbReference>
<name>A0A5B7WPQ1_9MICC</name>
<evidence type="ECO:0000313" key="3">
    <source>
        <dbReference type="EMBL" id="QCY45917.1"/>
    </source>
</evidence>
<dbReference type="InterPro" id="IPR029016">
    <property type="entry name" value="GAF-like_dom_sf"/>
</dbReference>
<dbReference type="Proteomes" id="UP000307000">
    <property type="component" value="Chromosome"/>
</dbReference>
<gene>
    <name evidence="3" type="ORF">GcLGCM259_0128</name>
</gene>
<protein>
    <recommendedName>
        <fullName evidence="2">OmpR/PhoB-type domain-containing protein</fullName>
    </recommendedName>
</protein>
<organism evidence="3 4">
    <name type="scientific">Glutamicibacter creatinolyticus</name>
    <dbReference type="NCBI Taxonomy" id="162496"/>
    <lineage>
        <taxon>Bacteria</taxon>
        <taxon>Bacillati</taxon>
        <taxon>Actinomycetota</taxon>
        <taxon>Actinomycetes</taxon>
        <taxon>Micrococcales</taxon>
        <taxon>Micrococcaceae</taxon>
        <taxon>Glutamicibacter</taxon>
    </lineage>
</organism>
<dbReference type="EMBL" id="CP034412">
    <property type="protein sequence ID" value="QCY45917.1"/>
    <property type="molecule type" value="Genomic_DNA"/>
</dbReference>
<dbReference type="KEGG" id="gcr:GcLGCM259_0128"/>
<feature type="domain" description="OmpR/PhoB-type" evidence="2">
    <location>
        <begin position="236"/>
        <end position="304"/>
    </location>
</feature>
<keyword evidence="1" id="KW-0238">DNA-binding</keyword>
<proteinExistence type="predicted"/>
<evidence type="ECO:0000256" key="1">
    <source>
        <dbReference type="ARBA" id="ARBA00023125"/>
    </source>
</evidence>
<accession>A0A5B7WPQ1</accession>
<dbReference type="GO" id="GO:0003677">
    <property type="term" value="F:DNA binding"/>
    <property type="evidence" value="ECO:0007669"/>
    <property type="project" value="UniProtKB-KW"/>
</dbReference>
<dbReference type="InterPro" id="IPR001867">
    <property type="entry name" value="OmpR/PhoB-type_DNA-bd"/>
</dbReference>